<dbReference type="RefSeq" id="WP_154332623.1">
    <property type="nucleotide sequence ID" value="NZ_VTFY01000002.1"/>
</dbReference>
<proteinExistence type="predicted"/>
<dbReference type="AlphaFoldDB" id="A0A6N7RL47"/>
<organism evidence="1 2">
    <name type="scientific">Eggerthella guodeyinii</name>
    <dbReference type="NCBI Taxonomy" id="2690837"/>
    <lineage>
        <taxon>Bacteria</taxon>
        <taxon>Bacillati</taxon>
        <taxon>Actinomycetota</taxon>
        <taxon>Coriobacteriia</taxon>
        <taxon>Eggerthellales</taxon>
        <taxon>Eggerthellaceae</taxon>
        <taxon>Eggerthella</taxon>
    </lineage>
</organism>
<evidence type="ECO:0000313" key="1">
    <source>
        <dbReference type="EMBL" id="MRX81742.1"/>
    </source>
</evidence>
<sequence>MRNTLMGKEKYGHTAMASVISVRHHAARANVFQKAVSVLLSALLVVTMNPIANDMSALAQPSEKMATGGGVLIQSPPLRETKE</sequence>
<name>A0A6N7RL47_9ACTN</name>
<comment type="caution">
    <text evidence="1">The sequence shown here is derived from an EMBL/GenBank/DDBJ whole genome shotgun (WGS) entry which is preliminary data.</text>
</comment>
<accession>A0A6N7RL47</accession>
<dbReference type="EMBL" id="VTFY01000002">
    <property type="protein sequence ID" value="MRX81742.1"/>
    <property type="molecule type" value="Genomic_DNA"/>
</dbReference>
<evidence type="ECO:0000313" key="2">
    <source>
        <dbReference type="Proteomes" id="UP000438093"/>
    </source>
</evidence>
<gene>
    <name evidence="1" type="ORF">GJG86_04455</name>
</gene>
<keyword evidence="2" id="KW-1185">Reference proteome</keyword>
<reference evidence="2" key="1">
    <citation type="submission" date="2019-08" db="EMBL/GenBank/DDBJ databases">
        <title>Arthrobacter sp. nov., isolated from plateau pika and Tibetan wild ass.</title>
        <authorList>
            <person name="Ge Y."/>
        </authorList>
    </citation>
    <scope>NUCLEOTIDE SEQUENCE [LARGE SCALE GENOMIC DNA]</scope>
    <source>
        <strain evidence="2">HF-4214</strain>
    </source>
</reference>
<dbReference type="Proteomes" id="UP000438093">
    <property type="component" value="Unassembled WGS sequence"/>
</dbReference>
<protein>
    <submittedName>
        <fullName evidence="1">Uncharacterized protein</fullName>
    </submittedName>
</protein>